<dbReference type="EMBL" id="CADCWI010000054">
    <property type="protein sequence ID" value="CAA9551046.1"/>
    <property type="molecule type" value="Genomic_DNA"/>
</dbReference>
<sequence>MADQTDPKRGVVVRIDARRCIANAKCTTAAPGVYVLDEETGVAVLENEESATLAQLFAGARVCPTQAITIEQFGRRVFPQILTPMFGDGEPSAPADQIDDSELDNRTKGNAN</sequence>
<protein>
    <recommendedName>
        <fullName evidence="3">Ferredoxin</fullName>
    </recommendedName>
</protein>
<evidence type="ECO:0000313" key="2">
    <source>
        <dbReference type="EMBL" id="CAA9551046.1"/>
    </source>
</evidence>
<dbReference type="AlphaFoldDB" id="A0A6J4UI59"/>
<feature type="region of interest" description="Disordered" evidence="1">
    <location>
        <begin position="85"/>
        <end position="112"/>
    </location>
</feature>
<name>A0A6J4UI59_9BACT</name>
<organism evidence="2">
    <name type="scientific">uncultured Thermomicrobiales bacterium</name>
    <dbReference type="NCBI Taxonomy" id="1645740"/>
    <lineage>
        <taxon>Bacteria</taxon>
        <taxon>Pseudomonadati</taxon>
        <taxon>Thermomicrobiota</taxon>
        <taxon>Thermomicrobia</taxon>
        <taxon>Thermomicrobiales</taxon>
        <taxon>environmental samples</taxon>
    </lineage>
</organism>
<dbReference type="Pfam" id="PF13370">
    <property type="entry name" value="Fer4_13"/>
    <property type="match status" value="1"/>
</dbReference>
<accession>A0A6J4UI59</accession>
<feature type="compositionally biased region" description="Basic and acidic residues" evidence="1">
    <location>
        <begin position="103"/>
        <end position="112"/>
    </location>
</feature>
<reference evidence="2" key="1">
    <citation type="submission" date="2020-02" db="EMBL/GenBank/DDBJ databases">
        <authorList>
            <person name="Meier V. D."/>
        </authorList>
    </citation>
    <scope>NUCLEOTIDE SEQUENCE</scope>
    <source>
        <strain evidence="2">AVDCRST_MAG43</strain>
    </source>
</reference>
<dbReference type="SUPFAM" id="SSF54862">
    <property type="entry name" value="4Fe-4S ferredoxins"/>
    <property type="match status" value="1"/>
</dbReference>
<dbReference type="Gene3D" id="3.30.70.20">
    <property type="match status" value="1"/>
</dbReference>
<evidence type="ECO:0000256" key="1">
    <source>
        <dbReference type="SAM" id="MobiDB-lite"/>
    </source>
</evidence>
<evidence type="ECO:0008006" key="3">
    <source>
        <dbReference type="Google" id="ProtNLM"/>
    </source>
</evidence>
<proteinExistence type="predicted"/>
<gene>
    <name evidence="2" type="ORF">AVDCRST_MAG43-1060</name>
</gene>